<dbReference type="PANTHER" id="PTHR35861">
    <property type="match status" value="1"/>
</dbReference>
<dbReference type="InterPro" id="IPR052042">
    <property type="entry name" value="Tail_sheath_structural"/>
</dbReference>
<evidence type="ECO:0000313" key="5">
    <source>
        <dbReference type="Proteomes" id="UP001317705"/>
    </source>
</evidence>
<dbReference type="Proteomes" id="UP001317705">
    <property type="component" value="Chromosome"/>
</dbReference>
<accession>A0ABM8EJ15</accession>
<feature type="domain" description="Tail sheath protein subtilisin-like" evidence="2">
    <location>
        <begin position="190"/>
        <end position="366"/>
    </location>
</feature>
<protein>
    <submittedName>
        <fullName evidence="4">Tail protein</fullName>
    </submittedName>
</protein>
<dbReference type="PANTHER" id="PTHR35861:SF1">
    <property type="entry name" value="PHAGE TAIL SHEATH PROTEIN"/>
    <property type="match status" value="1"/>
</dbReference>
<dbReference type="Gene3D" id="3.40.50.11780">
    <property type="match status" value="1"/>
</dbReference>
<comment type="similarity">
    <text evidence="1">Belongs to the myoviridae tail sheath protein family.</text>
</comment>
<evidence type="ECO:0000256" key="1">
    <source>
        <dbReference type="ARBA" id="ARBA00008005"/>
    </source>
</evidence>
<dbReference type="Pfam" id="PF17482">
    <property type="entry name" value="Phage_sheath_1C"/>
    <property type="match status" value="1"/>
</dbReference>
<dbReference type="Pfam" id="PF04984">
    <property type="entry name" value="Phage_sheath_1"/>
    <property type="match status" value="1"/>
</dbReference>
<keyword evidence="5" id="KW-1185">Reference proteome</keyword>
<dbReference type="RefSeq" id="WP_282002889.1">
    <property type="nucleotide sequence ID" value="NZ_AP027151.1"/>
</dbReference>
<evidence type="ECO:0000259" key="2">
    <source>
        <dbReference type="Pfam" id="PF04984"/>
    </source>
</evidence>
<name>A0ABM8EJ15_9BACT</name>
<sequence length="483" mass="51190">MPANFLHGVETINIDQGGKPIRVVKSAVIGIVGTAPIFQAAAGDRTVNKPVLILNDVAAAQYFGSEKTTGYTIPKALKAAFKKGAATVVVVNVLDPAVHKSSVVAETVALGADRTVTLAHPGVATVVVKDQTGTTTYVDGTDYTLDAAAGTITGMGATLVAGVQLTVDYDYADPTKVVAADIIGTVDGSGNRTGLQALLDCYSLFGFKAKIIIAPAYSTQNSIATEMVALANKVKGMAYIDAPIGTTVQQAIEGRGPSGTINFQTSSPRAMLCYPAVTVYDAASDSTELQPFSQFLAGIRAWRDNENGYWWSSSNTQIDGIVGIERPLTAEINDPSSEVNALNEVGITTIFNSFGTGFRVWGNRTAAWPSETGANVFECVLRTGDVIGDSIEYSMLQHIDGPLNNALIDAIVESGRSFLRKLIADGAILDGNCWYDPADNPASELALGHVTFRYDYMPPTPAERITFKRTLNLDYLKNLGGNQ</sequence>
<gene>
    <name evidence="4" type="ORF">GURASL_13620</name>
</gene>
<feature type="domain" description="Tail sheath protein C-terminal" evidence="3">
    <location>
        <begin position="378"/>
        <end position="468"/>
    </location>
</feature>
<proteinExistence type="inferred from homology"/>
<dbReference type="EMBL" id="AP027151">
    <property type="protein sequence ID" value="BDV42439.1"/>
    <property type="molecule type" value="Genomic_DNA"/>
</dbReference>
<reference evidence="4 5" key="1">
    <citation type="submission" date="2022-12" db="EMBL/GenBank/DDBJ databases">
        <title>Polyphasic characterization of Geotalea uranireducens NIT-SL11 newly isolated from a complex of sewage sludge and microbially reduced graphene oxide.</title>
        <authorList>
            <person name="Xie L."/>
            <person name="Yoshida N."/>
            <person name="Meng L."/>
        </authorList>
    </citation>
    <scope>NUCLEOTIDE SEQUENCE [LARGE SCALE GENOMIC DNA]</scope>
    <source>
        <strain evidence="4 5">NIT-SL11</strain>
    </source>
</reference>
<dbReference type="InterPro" id="IPR035089">
    <property type="entry name" value="Phage_sheath_subtilisin"/>
</dbReference>
<dbReference type="InterPro" id="IPR020287">
    <property type="entry name" value="Tail_sheath_C"/>
</dbReference>
<evidence type="ECO:0000259" key="3">
    <source>
        <dbReference type="Pfam" id="PF17482"/>
    </source>
</evidence>
<evidence type="ECO:0000313" key="4">
    <source>
        <dbReference type="EMBL" id="BDV42439.1"/>
    </source>
</evidence>
<organism evidence="4 5">
    <name type="scientific">Geotalea uraniireducens</name>
    <dbReference type="NCBI Taxonomy" id="351604"/>
    <lineage>
        <taxon>Bacteria</taxon>
        <taxon>Pseudomonadati</taxon>
        <taxon>Thermodesulfobacteriota</taxon>
        <taxon>Desulfuromonadia</taxon>
        <taxon>Geobacterales</taxon>
        <taxon>Geobacteraceae</taxon>
        <taxon>Geotalea</taxon>
    </lineage>
</organism>